<feature type="region of interest" description="Disordered" evidence="6">
    <location>
        <begin position="1"/>
        <end position="74"/>
    </location>
</feature>
<keyword evidence="1" id="KW-0698">rRNA processing</keyword>
<dbReference type="InterPro" id="IPR012337">
    <property type="entry name" value="RNaseH-like_sf"/>
</dbReference>
<proteinExistence type="predicted"/>
<dbReference type="PANTHER" id="PTHR12801">
    <property type="entry name" value="RNA EXONUCLEASE REXO1 / RECO3 FAMILY MEMBER-RELATED"/>
    <property type="match status" value="1"/>
</dbReference>
<reference evidence="8 9" key="1">
    <citation type="journal article" date="2016" name="Genome Biol. Evol.">
        <title>Divergent and convergent evolution of fungal pathogenicity.</title>
        <authorList>
            <person name="Shang Y."/>
            <person name="Xiao G."/>
            <person name="Zheng P."/>
            <person name="Cen K."/>
            <person name="Zhan S."/>
            <person name="Wang C."/>
        </authorList>
    </citation>
    <scope>NUCLEOTIDE SEQUENCE [LARGE SCALE GENOMIC DNA]</scope>
    <source>
        <strain evidence="8 9">ARSEF 2679</strain>
    </source>
</reference>
<evidence type="ECO:0000259" key="7">
    <source>
        <dbReference type="Pfam" id="PF00929"/>
    </source>
</evidence>
<dbReference type="GO" id="GO:0004527">
    <property type="term" value="F:exonuclease activity"/>
    <property type="evidence" value="ECO:0007669"/>
    <property type="project" value="UniProtKB-KW"/>
</dbReference>
<dbReference type="EMBL" id="AZHB01000011">
    <property type="protein sequence ID" value="OAA62920.1"/>
    <property type="molecule type" value="Genomic_DNA"/>
</dbReference>
<evidence type="ECO:0000256" key="3">
    <source>
        <dbReference type="ARBA" id="ARBA00022801"/>
    </source>
</evidence>
<dbReference type="GO" id="GO:0003676">
    <property type="term" value="F:nucleic acid binding"/>
    <property type="evidence" value="ECO:0007669"/>
    <property type="project" value="InterPro"/>
</dbReference>
<dbReference type="RefSeq" id="XP_018704127.1">
    <property type="nucleotide sequence ID" value="XM_018848401.1"/>
</dbReference>
<dbReference type="Pfam" id="PF00929">
    <property type="entry name" value="RNase_T"/>
    <property type="match status" value="1"/>
</dbReference>
<feature type="domain" description="Exonuclease" evidence="7">
    <location>
        <begin position="154"/>
        <end position="229"/>
    </location>
</feature>
<dbReference type="GeneID" id="30021088"/>
<evidence type="ECO:0000313" key="9">
    <source>
        <dbReference type="Proteomes" id="UP000076744"/>
    </source>
</evidence>
<dbReference type="GO" id="GO:0006364">
    <property type="term" value="P:rRNA processing"/>
    <property type="evidence" value="ECO:0007669"/>
    <property type="project" value="UniProtKB-KW"/>
</dbReference>
<dbReference type="Proteomes" id="UP000076744">
    <property type="component" value="Unassembled WGS sequence"/>
</dbReference>
<evidence type="ECO:0000256" key="5">
    <source>
        <dbReference type="ARBA" id="ARBA00025599"/>
    </source>
</evidence>
<keyword evidence="9" id="KW-1185">Reference proteome</keyword>
<evidence type="ECO:0000313" key="8">
    <source>
        <dbReference type="EMBL" id="OAA62920.1"/>
    </source>
</evidence>
<evidence type="ECO:0000256" key="1">
    <source>
        <dbReference type="ARBA" id="ARBA00022552"/>
    </source>
</evidence>
<comment type="caution">
    <text evidence="8">The sequence shown here is derived from an EMBL/GenBank/DDBJ whole genome shotgun (WGS) entry which is preliminary data.</text>
</comment>
<feature type="compositionally biased region" description="Basic and acidic residues" evidence="6">
    <location>
        <begin position="10"/>
        <end position="19"/>
    </location>
</feature>
<gene>
    <name evidence="8" type="ORF">ISF_04796</name>
</gene>
<accession>A0A167VRZ6</accession>
<dbReference type="InterPro" id="IPR047021">
    <property type="entry name" value="REXO1/3/4-like"/>
</dbReference>
<keyword evidence="2" id="KW-0540">Nuclease</keyword>
<dbReference type="OrthoDB" id="8191639at2759"/>
<sequence length="238" mass="25178">MSALSSNWKKLQEKLKAESQAKPSAKRKADDDTPSAPAKAKKKPKSSHHATSSSSSSSKPSTTANQRPRESTLKKLTGIGKMGAAQSKIAQGEPHHGVRPSASLWAAGGDISPEALAEAYQLGSRDTSMVLSGGSGGDQVNRGLTPGLELGKYVAVDCEMVGVGPGGHASALARVSVVDFHGRQVYDSYVRPTSRVTDWRTPVSGISPRDMRLAREPDDVRREVAAASRRSGCSRRTC</sequence>
<feature type="compositionally biased region" description="Low complexity" evidence="6">
    <location>
        <begin position="49"/>
        <end position="64"/>
    </location>
</feature>
<dbReference type="GO" id="GO:0000027">
    <property type="term" value="P:ribosomal large subunit assembly"/>
    <property type="evidence" value="ECO:0007669"/>
    <property type="project" value="TreeGrafter"/>
</dbReference>
<name>A0A167VRZ6_CORFA</name>
<feature type="compositionally biased region" description="Basic residues" evidence="6">
    <location>
        <begin position="39"/>
        <end position="48"/>
    </location>
</feature>
<dbReference type="InterPro" id="IPR013520">
    <property type="entry name" value="Ribonucl_H"/>
</dbReference>
<evidence type="ECO:0000256" key="2">
    <source>
        <dbReference type="ARBA" id="ARBA00022722"/>
    </source>
</evidence>
<keyword evidence="3" id="KW-0378">Hydrolase</keyword>
<dbReference type="AlphaFoldDB" id="A0A167VRZ6"/>
<protein>
    <submittedName>
        <fullName evidence="8">Exonuclease, RNase T/DNA polymerase III</fullName>
    </submittedName>
</protein>
<dbReference type="PANTHER" id="PTHR12801:SF45">
    <property type="entry name" value="RNA EXONUCLEASE 4"/>
    <property type="match status" value="1"/>
</dbReference>
<dbReference type="GO" id="GO:0005634">
    <property type="term" value="C:nucleus"/>
    <property type="evidence" value="ECO:0007669"/>
    <property type="project" value="TreeGrafter"/>
</dbReference>
<dbReference type="InterPro" id="IPR036397">
    <property type="entry name" value="RNaseH_sf"/>
</dbReference>
<organism evidence="8 9">
    <name type="scientific">Cordyceps fumosorosea (strain ARSEF 2679)</name>
    <name type="common">Isaria fumosorosea</name>
    <dbReference type="NCBI Taxonomy" id="1081104"/>
    <lineage>
        <taxon>Eukaryota</taxon>
        <taxon>Fungi</taxon>
        <taxon>Dikarya</taxon>
        <taxon>Ascomycota</taxon>
        <taxon>Pezizomycotina</taxon>
        <taxon>Sordariomycetes</taxon>
        <taxon>Hypocreomycetidae</taxon>
        <taxon>Hypocreales</taxon>
        <taxon>Cordycipitaceae</taxon>
        <taxon>Cordyceps</taxon>
    </lineage>
</organism>
<evidence type="ECO:0000256" key="4">
    <source>
        <dbReference type="ARBA" id="ARBA00022839"/>
    </source>
</evidence>
<keyword evidence="4 8" id="KW-0269">Exonuclease</keyword>
<dbReference type="SUPFAM" id="SSF53098">
    <property type="entry name" value="Ribonuclease H-like"/>
    <property type="match status" value="1"/>
</dbReference>
<evidence type="ECO:0000256" key="6">
    <source>
        <dbReference type="SAM" id="MobiDB-lite"/>
    </source>
</evidence>
<dbReference type="STRING" id="1081104.A0A167VRZ6"/>
<comment type="function">
    <text evidence="5">Exoribonuclease involved in ribosome biosynthesis. Involved in the processing of ITS1, the internal transcribed spacer localized between the 18S and 5.8S rRNAs.</text>
</comment>
<dbReference type="Gene3D" id="3.30.420.10">
    <property type="entry name" value="Ribonuclease H-like superfamily/Ribonuclease H"/>
    <property type="match status" value="1"/>
</dbReference>